<dbReference type="Gene3D" id="3.30.2290.10">
    <property type="entry name" value="PmbA/TldD superfamily"/>
    <property type="match status" value="1"/>
</dbReference>
<dbReference type="GO" id="GO:0005829">
    <property type="term" value="C:cytosol"/>
    <property type="evidence" value="ECO:0007669"/>
    <property type="project" value="TreeGrafter"/>
</dbReference>
<dbReference type="AlphaFoldDB" id="A0A420EKY5"/>
<sequence>MKPEQQVKDELSSLSEAVEFVLKRAKEKGADQCEVSVSRQTGVSISTRDQQVETLEFNRDGAMGIALYKDSCKGSVSTSDLSQSAIEQALDAALDISRYTSQDPDAGIGDADLMAKEVRDLDLFHPQDLKPARFIELACELEAKATSYSGIKASDGASLNSHYGAKVYGNSHGFIGGYPTSRHSMSCMLIAGEEEMQRDYAYSVARDFNDLQSIASIADEAAQKTLSRLNSRKIDTCVVPVVFDREVASGLFGHFVGAISGSNLYRRSSFLLDSMGQSIFPDWLSISEDPFVLKGLGSTPFDSEGIRTQKQNIVTSGELQSYLLTTYSARKLGMKSTGHAGGIHNWYVHGMSETRQALLDKMGTGLLVTELMGQGVNIVTGDYSRGAAGFWVENGKIMYPVHEITIAGNLKEMYKNIVAIADDPDPCSSIQSGSVLIESMKIAGS</sequence>
<evidence type="ECO:0000313" key="5">
    <source>
        <dbReference type="EMBL" id="RKF21357.1"/>
    </source>
</evidence>
<dbReference type="GO" id="GO:0008237">
    <property type="term" value="F:metallopeptidase activity"/>
    <property type="evidence" value="ECO:0007669"/>
    <property type="project" value="UniProtKB-KW"/>
</dbReference>
<dbReference type="InterPro" id="IPR035068">
    <property type="entry name" value="TldD/PmbA_N"/>
</dbReference>
<dbReference type="Pfam" id="PF19289">
    <property type="entry name" value="PmbA_TldD_3rd"/>
    <property type="match status" value="1"/>
</dbReference>
<proteinExistence type="inferred from homology"/>
<accession>A0A420EKY5</accession>
<protein>
    <submittedName>
        <fullName evidence="5">Metalloprotease PmbA</fullName>
    </submittedName>
</protein>
<keyword evidence="5" id="KW-0645">Protease</keyword>
<comment type="caution">
    <text evidence="5">The sequence shown here is derived from an EMBL/GenBank/DDBJ whole genome shotgun (WGS) entry which is preliminary data.</text>
</comment>
<evidence type="ECO:0000313" key="6">
    <source>
        <dbReference type="Proteomes" id="UP000286482"/>
    </source>
</evidence>
<reference evidence="5 6" key="1">
    <citation type="submission" date="2018-09" db="EMBL/GenBank/DDBJ databases">
        <authorList>
            <person name="Wang Z."/>
        </authorList>
    </citation>
    <scope>NUCLEOTIDE SEQUENCE [LARGE SCALE GENOMIC DNA]</scope>
    <source>
        <strain evidence="5 6">ALS 81</strain>
    </source>
</reference>
<organism evidence="5 6">
    <name type="scientific">Alginatibacterium sediminis</name>
    <dbReference type="NCBI Taxonomy" id="2164068"/>
    <lineage>
        <taxon>Bacteria</taxon>
        <taxon>Pseudomonadati</taxon>
        <taxon>Pseudomonadota</taxon>
        <taxon>Gammaproteobacteria</taxon>
        <taxon>Alteromonadales</taxon>
        <taxon>Alteromonadaceae</taxon>
        <taxon>Alginatibacterium</taxon>
    </lineage>
</organism>
<dbReference type="SUPFAM" id="SSF111283">
    <property type="entry name" value="Putative modulator of DNA gyrase, PmbA/TldD"/>
    <property type="match status" value="1"/>
</dbReference>
<evidence type="ECO:0000259" key="3">
    <source>
        <dbReference type="Pfam" id="PF19289"/>
    </source>
</evidence>
<feature type="domain" description="Metalloprotease TldD/E central" evidence="4">
    <location>
        <begin position="125"/>
        <end position="229"/>
    </location>
</feature>
<dbReference type="InterPro" id="IPR047657">
    <property type="entry name" value="PmbA"/>
</dbReference>
<name>A0A420EKY5_9ALTE</name>
<feature type="domain" description="Metalloprotease TldD/E N-terminal" evidence="2">
    <location>
        <begin position="33"/>
        <end position="96"/>
    </location>
</feature>
<dbReference type="PANTHER" id="PTHR43421">
    <property type="entry name" value="METALLOPROTEASE PMBA"/>
    <property type="match status" value="1"/>
</dbReference>
<keyword evidence="5" id="KW-0378">Hydrolase</keyword>
<dbReference type="InterPro" id="IPR045569">
    <property type="entry name" value="Metalloprtase-TldD/E_C"/>
</dbReference>
<dbReference type="Proteomes" id="UP000286482">
    <property type="component" value="Unassembled WGS sequence"/>
</dbReference>
<dbReference type="PANTHER" id="PTHR43421:SF1">
    <property type="entry name" value="METALLOPROTEASE PMBA"/>
    <property type="match status" value="1"/>
</dbReference>
<dbReference type="InterPro" id="IPR002510">
    <property type="entry name" value="Metalloprtase-TldD/E_N"/>
</dbReference>
<dbReference type="InterPro" id="IPR045570">
    <property type="entry name" value="Metalloprtase-TldD/E_cen_dom"/>
</dbReference>
<gene>
    <name evidence="5" type="primary">pmbA</name>
    <name evidence="5" type="ORF">DBZ36_01510</name>
</gene>
<comment type="similarity">
    <text evidence="1">Belongs to the peptidase U62 family.</text>
</comment>
<keyword evidence="5" id="KW-0482">Metalloprotease</keyword>
<dbReference type="GO" id="GO:0006508">
    <property type="term" value="P:proteolysis"/>
    <property type="evidence" value="ECO:0007669"/>
    <property type="project" value="UniProtKB-KW"/>
</dbReference>
<dbReference type="OrthoDB" id="9803618at2"/>
<dbReference type="Pfam" id="PF19290">
    <property type="entry name" value="PmbA_TldD_2nd"/>
    <property type="match status" value="1"/>
</dbReference>
<evidence type="ECO:0000256" key="1">
    <source>
        <dbReference type="ARBA" id="ARBA00005836"/>
    </source>
</evidence>
<dbReference type="RefSeq" id="WP_120353161.1">
    <property type="nucleotide sequence ID" value="NZ_RAQO01000002.1"/>
</dbReference>
<evidence type="ECO:0000259" key="2">
    <source>
        <dbReference type="Pfam" id="PF01523"/>
    </source>
</evidence>
<feature type="domain" description="Metalloprotease TldD/E C-terminal" evidence="3">
    <location>
        <begin position="237"/>
        <end position="444"/>
    </location>
</feature>
<dbReference type="EMBL" id="RAQO01000002">
    <property type="protein sequence ID" value="RKF21357.1"/>
    <property type="molecule type" value="Genomic_DNA"/>
</dbReference>
<dbReference type="InterPro" id="IPR036059">
    <property type="entry name" value="TldD/PmbA_sf"/>
</dbReference>
<evidence type="ECO:0000259" key="4">
    <source>
        <dbReference type="Pfam" id="PF19290"/>
    </source>
</evidence>
<dbReference type="Pfam" id="PF01523">
    <property type="entry name" value="PmbA_TldD_1st"/>
    <property type="match status" value="1"/>
</dbReference>
<keyword evidence="6" id="KW-1185">Reference proteome</keyword>
<dbReference type="NCBIfam" id="NF008268">
    <property type="entry name" value="PRK11040.1"/>
    <property type="match status" value="1"/>
</dbReference>